<evidence type="ECO:0008006" key="4">
    <source>
        <dbReference type="Google" id="ProtNLM"/>
    </source>
</evidence>
<feature type="transmembrane region" description="Helical" evidence="1">
    <location>
        <begin position="127"/>
        <end position="147"/>
    </location>
</feature>
<feature type="transmembrane region" description="Helical" evidence="1">
    <location>
        <begin position="36"/>
        <end position="53"/>
    </location>
</feature>
<proteinExistence type="predicted"/>
<sequence length="397" mass="40528">MRTLLPGALLVLVMAQPNMATGMMPLYRSSWDLRPILITVIFAAYLIALVPALATIGRPRARTGWWWRIAAGCTASVVADVVMASAESAPIACVARIAAGVSVGLVTGSVAGLILERLGERGRTAMATATVLGSAIGTMAAAGFAEYLPAPRVTVYLVHAVLLAILATAVCADRARVVAPSARSTVAATTEPAHASRPRIAERPLVGYLCGVSAWVSAGLVVALLPSYGAELLSTRNLTLLALPVTIYLVSAWLAQRAVRPTALLAHPLMAQAIIIVGVAVTALVPVVPSLAVLVVGGVVAGVGQGLSYRSGLHIVSAATEPGDHARAASRYAAVAYLFAAIATVGFGVVATTASMSTAVLTAAALLTLILAIAAVTRARHTTTSASSPERVSEALV</sequence>
<keyword evidence="3" id="KW-1185">Reference proteome</keyword>
<gene>
    <name evidence="2" type="ORF">OG579_12465</name>
</gene>
<feature type="transmembrane region" description="Helical" evidence="1">
    <location>
        <begin position="291"/>
        <end position="309"/>
    </location>
</feature>
<dbReference type="InterPro" id="IPR036259">
    <property type="entry name" value="MFS_trans_sf"/>
</dbReference>
<feature type="transmembrane region" description="Helical" evidence="1">
    <location>
        <begin position="356"/>
        <end position="376"/>
    </location>
</feature>
<feature type="transmembrane region" description="Helical" evidence="1">
    <location>
        <begin position="153"/>
        <end position="172"/>
    </location>
</feature>
<dbReference type="AlphaFoldDB" id="A0AAU4JXS5"/>
<evidence type="ECO:0000256" key="1">
    <source>
        <dbReference type="SAM" id="Phobius"/>
    </source>
</evidence>
<reference evidence="2 3" key="1">
    <citation type="submission" date="2022-10" db="EMBL/GenBank/DDBJ databases">
        <title>The complete genomes of actinobacterial strains from the NBC collection.</title>
        <authorList>
            <person name="Joergensen T.S."/>
            <person name="Alvarez Arevalo M."/>
            <person name="Sterndorff E.B."/>
            <person name="Faurdal D."/>
            <person name="Vuksanovic O."/>
            <person name="Mourched A.-S."/>
            <person name="Charusanti P."/>
            <person name="Shaw S."/>
            <person name="Blin K."/>
            <person name="Weber T."/>
        </authorList>
    </citation>
    <scope>NUCLEOTIDE SEQUENCE [LARGE SCALE GENOMIC DNA]</scope>
    <source>
        <strain evidence="2 3">NBC_00319</strain>
    </source>
</reference>
<protein>
    <recommendedName>
        <fullName evidence="4">MFS transporter</fullName>
    </recommendedName>
</protein>
<dbReference type="EMBL" id="CP108021">
    <property type="protein sequence ID" value="WUM18558.1"/>
    <property type="molecule type" value="Genomic_DNA"/>
</dbReference>
<evidence type="ECO:0000313" key="3">
    <source>
        <dbReference type="Proteomes" id="UP001432128"/>
    </source>
</evidence>
<organism evidence="2 3">
    <name type="scientific">Williamsia herbipolensis</name>
    <dbReference type="NCBI Taxonomy" id="1603258"/>
    <lineage>
        <taxon>Bacteria</taxon>
        <taxon>Bacillati</taxon>
        <taxon>Actinomycetota</taxon>
        <taxon>Actinomycetes</taxon>
        <taxon>Mycobacteriales</taxon>
        <taxon>Nocardiaceae</taxon>
        <taxon>Williamsia</taxon>
    </lineage>
</organism>
<feature type="transmembrane region" description="Helical" evidence="1">
    <location>
        <begin position="237"/>
        <end position="255"/>
    </location>
</feature>
<feature type="transmembrane region" description="Helical" evidence="1">
    <location>
        <begin position="89"/>
        <end position="115"/>
    </location>
</feature>
<accession>A0AAU4JXS5</accession>
<dbReference type="Proteomes" id="UP001432128">
    <property type="component" value="Chromosome"/>
</dbReference>
<dbReference type="RefSeq" id="WP_328856181.1">
    <property type="nucleotide sequence ID" value="NZ_CP108021.1"/>
</dbReference>
<name>A0AAU4JXS5_9NOCA</name>
<keyword evidence="1" id="KW-1133">Transmembrane helix</keyword>
<evidence type="ECO:0000313" key="2">
    <source>
        <dbReference type="EMBL" id="WUM18558.1"/>
    </source>
</evidence>
<keyword evidence="1" id="KW-0812">Transmembrane</keyword>
<dbReference type="Gene3D" id="1.20.1250.20">
    <property type="entry name" value="MFS general substrate transporter like domains"/>
    <property type="match status" value="1"/>
</dbReference>
<feature type="transmembrane region" description="Helical" evidence="1">
    <location>
        <begin position="65"/>
        <end position="83"/>
    </location>
</feature>
<keyword evidence="1" id="KW-0472">Membrane</keyword>
<dbReference type="SUPFAM" id="SSF103473">
    <property type="entry name" value="MFS general substrate transporter"/>
    <property type="match status" value="1"/>
</dbReference>
<feature type="transmembrane region" description="Helical" evidence="1">
    <location>
        <begin position="262"/>
        <end position="285"/>
    </location>
</feature>
<feature type="transmembrane region" description="Helical" evidence="1">
    <location>
        <begin position="205"/>
        <end position="225"/>
    </location>
</feature>
<dbReference type="KEGG" id="whr:OG579_12465"/>
<feature type="transmembrane region" description="Helical" evidence="1">
    <location>
        <begin position="329"/>
        <end position="350"/>
    </location>
</feature>